<evidence type="ECO:0000256" key="1">
    <source>
        <dbReference type="ARBA" id="ARBA00038494"/>
    </source>
</evidence>
<dbReference type="InterPro" id="IPR001173">
    <property type="entry name" value="Glyco_trans_2-like"/>
</dbReference>
<evidence type="ECO:0000259" key="2">
    <source>
        <dbReference type="Pfam" id="PF00535"/>
    </source>
</evidence>
<dbReference type="EMBL" id="SETE01000003">
    <property type="protein sequence ID" value="RYM33953.1"/>
    <property type="molecule type" value="Genomic_DNA"/>
</dbReference>
<dbReference type="RefSeq" id="WP_130093394.1">
    <property type="nucleotide sequence ID" value="NZ_SETE01000003.1"/>
</dbReference>
<reference evidence="3 4" key="1">
    <citation type="submission" date="2019-02" db="EMBL/GenBank/DDBJ databases">
        <title>Genome sequence of the sea-ice species Brumimicrobium glaciale.</title>
        <authorList>
            <person name="Bowman J.P."/>
        </authorList>
    </citation>
    <scope>NUCLEOTIDE SEQUENCE [LARGE SCALE GENOMIC DNA]</scope>
    <source>
        <strain evidence="3 4">IC156</strain>
    </source>
</reference>
<dbReference type="PANTHER" id="PTHR43630:SF2">
    <property type="entry name" value="GLYCOSYLTRANSFERASE"/>
    <property type="match status" value="1"/>
</dbReference>
<dbReference type="InterPro" id="IPR029044">
    <property type="entry name" value="Nucleotide-diphossugar_trans"/>
</dbReference>
<evidence type="ECO:0000313" key="4">
    <source>
        <dbReference type="Proteomes" id="UP000293952"/>
    </source>
</evidence>
<evidence type="ECO:0000313" key="3">
    <source>
        <dbReference type="EMBL" id="RYM33953.1"/>
    </source>
</evidence>
<accession>A0A4Q4KKQ4</accession>
<dbReference type="Gene3D" id="3.90.550.10">
    <property type="entry name" value="Spore Coat Polysaccharide Biosynthesis Protein SpsA, Chain A"/>
    <property type="match status" value="1"/>
</dbReference>
<dbReference type="GO" id="GO:0016740">
    <property type="term" value="F:transferase activity"/>
    <property type="evidence" value="ECO:0007669"/>
    <property type="project" value="UniProtKB-KW"/>
</dbReference>
<dbReference type="AlphaFoldDB" id="A0A4Q4KKQ4"/>
<sequence length="253" mass="29259">MEHKITSTIITFNEERNIARCIDALAPISDEIIVLDSFSTDRTIEICRSKNVRIEQREWKGYSNAKNHLNQLATHEYIFSVDADEAPDEILQNAIFFIKKEGLIGVYEVNRLTNYCGKWIKHSGWYPDVKIRIFPKSTSQWEGAYVHEELVVEGNPVAKNLAGHLLHYSYYSQKDHRQRADKYSELTAIKMHEKGKRVGPLKPYISAVGRFVAMFFIKKGFLDGKAGFTIARISALSNIYKYKELRRLQHENS</sequence>
<dbReference type="PANTHER" id="PTHR43630">
    <property type="entry name" value="POLY-BETA-1,6-N-ACETYL-D-GLUCOSAMINE SYNTHASE"/>
    <property type="match status" value="1"/>
</dbReference>
<gene>
    <name evidence="3" type="ORF">ERX46_08280</name>
</gene>
<name>A0A4Q4KKQ4_9FLAO</name>
<keyword evidence="4" id="KW-1185">Reference proteome</keyword>
<dbReference type="SUPFAM" id="SSF53448">
    <property type="entry name" value="Nucleotide-diphospho-sugar transferases"/>
    <property type="match status" value="1"/>
</dbReference>
<organism evidence="3 4">
    <name type="scientific">Brumimicrobium glaciale</name>
    <dbReference type="NCBI Taxonomy" id="200475"/>
    <lineage>
        <taxon>Bacteria</taxon>
        <taxon>Pseudomonadati</taxon>
        <taxon>Bacteroidota</taxon>
        <taxon>Flavobacteriia</taxon>
        <taxon>Flavobacteriales</taxon>
        <taxon>Crocinitomicaceae</taxon>
        <taxon>Brumimicrobium</taxon>
    </lineage>
</organism>
<keyword evidence="3" id="KW-0808">Transferase</keyword>
<comment type="caution">
    <text evidence="3">The sequence shown here is derived from an EMBL/GenBank/DDBJ whole genome shotgun (WGS) entry which is preliminary data.</text>
</comment>
<dbReference type="Pfam" id="PF00535">
    <property type="entry name" value="Glycos_transf_2"/>
    <property type="match status" value="1"/>
</dbReference>
<dbReference type="Proteomes" id="UP000293952">
    <property type="component" value="Unassembled WGS sequence"/>
</dbReference>
<feature type="domain" description="Glycosyltransferase 2-like" evidence="2">
    <location>
        <begin position="9"/>
        <end position="124"/>
    </location>
</feature>
<dbReference type="CDD" id="cd02511">
    <property type="entry name" value="Beta4Glucosyltransferase"/>
    <property type="match status" value="1"/>
</dbReference>
<protein>
    <submittedName>
        <fullName evidence="3">Glycosyltransferase family 2 protein</fullName>
    </submittedName>
</protein>
<comment type="similarity">
    <text evidence="1">Belongs to the glycosyltransferase 2 family. WaaE/KdtX subfamily.</text>
</comment>
<dbReference type="OrthoDB" id="9815923at2"/>
<proteinExistence type="inferred from homology"/>